<dbReference type="PROSITE" id="PS50905">
    <property type="entry name" value="FERRITIN_LIKE"/>
    <property type="match status" value="1"/>
</dbReference>
<dbReference type="Proteomes" id="UP000601990">
    <property type="component" value="Unassembled WGS sequence"/>
</dbReference>
<dbReference type="InterPro" id="IPR003251">
    <property type="entry name" value="Rr_diiron-bd_dom"/>
</dbReference>
<dbReference type="EMBL" id="WTVH01000049">
    <property type="protein sequence ID" value="NMF95141.1"/>
    <property type="molecule type" value="Genomic_DNA"/>
</dbReference>
<dbReference type="PANTHER" id="PTHR33746:SF4">
    <property type="entry name" value="RUBRERYTHRIN"/>
    <property type="match status" value="1"/>
</dbReference>
<dbReference type="RefSeq" id="WP_169200343.1">
    <property type="nucleotide sequence ID" value="NZ_WTVH02000010.1"/>
</dbReference>
<evidence type="ECO:0000259" key="1">
    <source>
        <dbReference type="PROSITE" id="PS50905"/>
    </source>
</evidence>
<proteinExistence type="predicted"/>
<gene>
    <name evidence="2" type="ORF">GO608_17675</name>
</gene>
<dbReference type="Gene3D" id="1.20.1260.10">
    <property type="match status" value="1"/>
</dbReference>
<dbReference type="PANTHER" id="PTHR33746">
    <property type="entry name" value="RUBRERYTHRIN"/>
    <property type="match status" value="1"/>
</dbReference>
<name>A0ABX1N776_9RHOO</name>
<accession>A0ABX1N776</accession>
<dbReference type="InterPro" id="IPR009040">
    <property type="entry name" value="Ferritin-like_diiron"/>
</dbReference>
<protein>
    <submittedName>
        <fullName evidence="2">Rubrerythrin</fullName>
    </submittedName>
</protein>
<dbReference type="CDD" id="cd01041">
    <property type="entry name" value="Rubrerythrin"/>
    <property type="match status" value="1"/>
</dbReference>
<feature type="domain" description="Ferritin-like diiron" evidence="1">
    <location>
        <begin position="6"/>
        <end position="138"/>
    </location>
</feature>
<sequence length="161" mass="18333">MTNPFHNPQSITIQNLEAAFAGESMAHIKYRYFAKLCREMGDEETAKVFEATADQEVMHAFGHLDLLYPKAKMTPARALQFAIEGETYEYTEMYPGFRHAAVEEGHADAVKEIDEQIVESKEHAEQFKAVLERAAKRFAALAKVEERHANHYQEALDRISA</sequence>
<dbReference type="InterPro" id="IPR052753">
    <property type="entry name" value="Rbr2/Nigerythrin"/>
</dbReference>
<evidence type="ECO:0000313" key="3">
    <source>
        <dbReference type="Proteomes" id="UP000601990"/>
    </source>
</evidence>
<dbReference type="InterPro" id="IPR012347">
    <property type="entry name" value="Ferritin-like"/>
</dbReference>
<organism evidence="2 3">
    <name type="scientific">Aromatoleum buckelii</name>
    <dbReference type="NCBI Taxonomy" id="200254"/>
    <lineage>
        <taxon>Bacteria</taxon>
        <taxon>Pseudomonadati</taxon>
        <taxon>Pseudomonadota</taxon>
        <taxon>Betaproteobacteria</taxon>
        <taxon>Rhodocyclales</taxon>
        <taxon>Rhodocyclaceae</taxon>
        <taxon>Aromatoleum</taxon>
    </lineage>
</organism>
<comment type="caution">
    <text evidence="2">The sequence shown here is derived from an EMBL/GenBank/DDBJ whole genome shotgun (WGS) entry which is preliminary data.</text>
</comment>
<dbReference type="SUPFAM" id="SSF47240">
    <property type="entry name" value="Ferritin-like"/>
    <property type="match status" value="1"/>
</dbReference>
<reference evidence="2" key="1">
    <citation type="submission" date="2019-12" db="EMBL/GenBank/DDBJ databases">
        <title>Comparative genomics gives insights into the taxonomy of the Azoarcus-Aromatoleum group and reveals separate origins of nif in the plant-associated Azoarcus and non-plant-associated Aromatoleum sub-groups.</title>
        <authorList>
            <person name="Lafos M."/>
            <person name="Maluk M."/>
            <person name="Batista M."/>
            <person name="Junghare M."/>
            <person name="Carmona M."/>
            <person name="Faoro H."/>
            <person name="Cruz L.M."/>
            <person name="Battistoni F."/>
            <person name="De Souza E."/>
            <person name="Pedrosa F."/>
            <person name="Chen W.-M."/>
            <person name="Poole P.S."/>
            <person name="Dixon R.A."/>
            <person name="James E.K."/>
        </authorList>
    </citation>
    <scope>NUCLEOTIDE SEQUENCE</scope>
    <source>
        <strain evidence="2">U120</strain>
    </source>
</reference>
<dbReference type="InterPro" id="IPR009078">
    <property type="entry name" value="Ferritin-like_SF"/>
</dbReference>
<evidence type="ECO:0000313" key="2">
    <source>
        <dbReference type="EMBL" id="NMF95141.1"/>
    </source>
</evidence>
<dbReference type="Pfam" id="PF02915">
    <property type="entry name" value="Rubrerythrin"/>
    <property type="match status" value="1"/>
</dbReference>
<keyword evidence="3" id="KW-1185">Reference proteome</keyword>